<dbReference type="GO" id="GO:0009450">
    <property type="term" value="P:gamma-aminobutyric acid catabolic process"/>
    <property type="evidence" value="ECO:0007669"/>
    <property type="project" value="TreeGrafter"/>
</dbReference>
<dbReference type="PANTHER" id="PTHR43353">
    <property type="entry name" value="SUCCINATE-SEMIALDEHYDE DEHYDROGENASE, MITOCHONDRIAL"/>
    <property type="match status" value="1"/>
</dbReference>
<dbReference type="CDD" id="cd07103">
    <property type="entry name" value="ALDH_F5_SSADH_GabD"/>
    <property type="match status" value="1"/>
</dbReference>
<name>A0A6N0JKE4_ACHDE</name>
<reference evidence="4 5" key="1">
    <citation type="submission" date="2020-05" db="EMBL/GenBank/DDBJ databases">
        <title>FDA dAtabase for Regulatory Grade micrObial Sequences (FDA-ARGOS): Supporting development and validation of Infectious Disease Dx tests.</title>
        <authorList>
            <person name="Sproer C."/>
            <person name="Gronow S."/>
            <person name="Severitt S."/>
            <person name="Schroder I."/>
            <person name="Tallon L."/>
            <person name="Sadzewicz L."/>
            <person name="Zhao X."/>
            <person name="Vavikolanu K."/>
            <person name="Mehta A."/>
            <person name="Aluvathingal J."/>
            <person name="Nadendla S."/>
            <person name="Myers T."/>
            <person name="Yan Y."/>
            <person name="Sichtig H."/>
        </authorList>
    </citation>
    <scope>NUCLEOTIDE SEQUENCE [LARGE SCALE GENOMIC DNA]</scope>
    <source>
        <strain evidence="4 5">FDAARGOS_787</strain>
    </source>
</reference>
<proteinExistence type="inferred from homology"/>
<dbReference type="EMBL" id="CP054569">
    <property type="protein sequence ID" value="QKQ47569.1"/>
    <property type="molecule type" value="Genomic_DNA"/>
</dbReference>
<evidence type="ECO:0000313" key="5">
    <source>
        <dbReference type="Proteomes" id="UP000509782"/>
    </source>
</evidence>
<dbReference type="FunFam" id="3.40.605.10:FF:000007">
    <property type="entry name" value="NAD/NADP-dependent betaine aldehyde dehydrogenase"/>
    <property type="match status" value="1"/>
</dbReference>
<dbReference type="InterPro" id="IPR016163">
    <property type="entry name" value="Ald_DH_C"/>
</dbReference>
<sequence length="480" mass="51111">MEQTLNYPELALWIDGVPRAAGNRRTLEVTDPATLAVLGRLPVATPADIDEALDLARRSFPRWRDTPPLERAAILRRAAALMRERGALLAWLITRELGKPLPESEKEVVTAAEMFEWAAEEARRTYGRIIPGRVAGIRQMAIPEPVGPVAAFSGWNAPAITPSRKIAGALAAGCSIVIKPSEETPAIALEIARALADAGLPAGVLGMVFGDPGEISRRLIESPVTRMVTFTGSTSIGRELATLAAAGLKRATLELGGHAPVLVFDDADPEAAADAVLAAKLRNSGQICTSPTRLYAQRGVYERFVERLAERARGWRVGNGLEAGVQMGPLANPRRLAAMESMVSDALARGAGLAAGGARLDLPGWFWAPTVLRDAGNDCLAANTEPFGPLALVQPFQDLEEGLALANRLPFGLASYVYTRDSGIARQATERIESGVVCVNHCQASLPETPFGGVKDSGLGKEGGVEGLQEFMQVKYVSQM</sequence>
<dbReference type="SUPFAM" id="SSF53720">
    <property type="entry name" value="ALDH-like"/>
    <property type="match status" value="1"/>
</dbReference>
<gene>
    <name evidence="4" type="ORF">FOC81_13070</name>
</gene>
<feature type="domain" description="Aldehyde dehydrogenase" evidence="3">
    <location>
        <begin position="23"/>
        <end position="477"/>
    </location>
</feature>
<evidence type="ECO:0000313" key="4">
    <source>
        <dbReference type="EMBL" id="QKQ47569.1"/>
    </source>
</evidence>
<keyword evidence="2" id="KW-0560">Oxidoreductase</keyword>
<dbReference type="InterPro" id="IPR016162">
    <property type="entry name" value="Ald_DH_N"/>
</dbReference>
<protein>
    <submittedName>
        <fullName evidence="4">NAD-dependent succinate-semialdehyde dehydrogenase</fullName>
    </submittedName>
</protein>
<dbReference type="InterPro" id="IPR050740">
    <property type="entry name" value="Aldehyde_DH_Superfamily"/>
</dbReference>
<accession>A0A6N0JKE4</accession>
<dbReference type="GO" id="GO:0004777">
    <property type="term" value="F:succinate-semialdehyde dehydrogenase (NAD+) activity"/>
    <property type="evidence" value="ECO:0007669"/>
    <property type="project" value="TreeGrafter"/>
</dbReference>
<dbReference type="Gene3D" id="3.40.309.10">
    <property type="entry name" value="Aldehyde Dehydrogenase, Chain A, domain 2"/>
    <property type="match status" value="1"/>
</dbReference>
<dbReference type="Gene3D" id="3.40.605.10">
    <property type="entry name" value="Aldehyde Dehydrogenase, Chain A, domain 1"/>
    <property type="match status" value="1"/>
</dbReference>
<dbReference type="Pfam" id="PF00171">
    <property type="entry name" value="Aldedh"/>
    <property type="match status" value="1"/>
</dbReference>
<evidence type="ECO:0000256" key="1">
    <source>
        <dbReference type="ARBA" id="ARBA00009986"/>
    </source>
</evidence>
<evidence type="ECO:0000256" key="2">
    <source>
        <dbReference type="ARBA" id="ARBA00023002"/>
    </source>
</evidence>
<dbReference type="AlphaFoldDB" id="A0A6N0JKE4"/>
<organism evidence="4 5">
    <name type="scientific">Achromobacter denitrificans</name>
    <name type="common">Alcaligenes denitrificans</name>
    <dbReference type="NCBI Taxonomy" id="32002"/>
    <lineage>
        <taxon>Bacteria</taxon>
        <taxon>Pseudomonadati</taxon>
        <taxon>Pseudomonadota</taxon>
        <taxon>Betaproteobacteria</taxon>
        <taxon>Burkholderiales</taxon>
        <taxon>Alcaligenaceae</taxon>
        <taxon>Achromobacter</taxon>
    </lineage>
</organism>
<dbReference type="RefSeq" id="WP_123787724.1">
    <property type="nucleotide sequence ID" value="NZ_CP036344.1"/>
</dbReference>
<dbReference type="Proteomes" id="UP000509782">
    <property type="component" value="Chromosome"/>
</dbReference>
<dbReference type="InterPro" id="IPR015590">
    <property type="entry name" value="Aldehyde_DH_dom"/>
</dbReference>
<comment type="similarity">
    <text evidence="1">Belongs to the aldehyde dehydrogenase family.</text>
</comment>
<evidence type="ECO:0000259" key="3">
    <source>
        <dbReference type="Pfam" id="PF00171"/>
    </source>
</evidence>
<dbReference type="InterPro" id="IPR016161">
    <property type="entry name" value="Ald_DH/histidinol_DH"/>
</dbReference>
<dbReference type="PANTHER" id="PTHR43353:SF5">
    <property type="entry name" value="SUCCINATE-SEMIALDEHYDE DEHYDROGENASE, MITOCHONDRIAL"/>
    <property type="match status" value="1"/>
</dbReference>